<dbReference type="PANTHER" id="PTHR33591:SF7">
    <property type="entry name" value="BETA-CAROTENE ISOMERASE D27-LIKE C-TERMINAL DOMAIN-CONTAINING PROTEIN"/>
    <property type="match status" value="1"/>
</dbReference>
<proteinExistence type="predicted"/>
<feature type="domain" description="Beta-carotene isomerase D27-like C-terminal" evidence="1">
    <location>
        <begin position="56"/>
        <end position="137"/>
    </location>
</feature>
<evidence type="ECO:0000313" key="2">
    <source>
        <dbReference type="EMBL" id="EFN59961.1"/>
    </source>
</evidence>
<sequence length="164" mass="18133">MVEVSRSMMKGRSAAEQREAVIQGFPEVPEWFRRVFPYSKWGAELNAKITPAFFTWLVGPMQTAVTEVDGQQQMSAVKIERCRYLAESGCTGMCINLCKSPTQAFFTEQLGMPLTMTPNFEDLSCEMVFGKRPPPLSEDPAAQQPCLASCATAVVGAARCHKLD</sequence>
<dbReference type="PANTHER" id="PTHR33591">
    <property type="entry name" value="BETA-CAROTENE ISOMERASE D27"/>
    <property type="match status" value="1"/>
</dbReference>
<dbReference type="InParanoid" id="E1Z296"/>
<keyword evidence="3" id="KW-1185">Reference proteome</keyword>
<dbReference type="EMBL" id="GL433835">
    <property type="protein sequence ID" value="EFN59961.1"/>
    <property type="molecule type" value="Genomic_DNA"/>
</dbReference>
<evidence type="ECO:0000259" key="1">
    <source>
        <dbReference type="Pfam" id="PF13225"/>
    </source>
</evidence>
<dbReference type="InterPro" id="IPR025114">
    <property type="entry name" value="D27-like_C"/>
</dbReference>
<dbReference type="GeneID" id="17359334"/>
<organism evidence="3">
    <name type="scientific">Chlorella variabilis</name>
    <name type="common">Green alga</name>
    <dbReference type="NCBI Taxonomy" id="554065"/>
    <lineage>
        <taxon>Eukaryota</taxon>
        <taxon>Viridiplantae</taxon>
        <taxon>Chlorophyta</taxon>
        <taxon>core chlorophytes</taxon>
        <taxon>Trebouxiophyceae</taxon>
        <taxon>Chlorellales</taxon>
        <taxon>Chlorellaceae</taxon>
        <taxon>Chlorella clade</taxon>
        <taxon>Chlorella</taxon>
    </lineage>
</organism>
<dbReference type="InterPro" id="IPR038938">
    <property type="entry name" value="D27-like"/>
</dbReference>
<protein>
    <recommendedName>
        <fullName evidence="1">Beta-carotene isomerase D27-like C-terminal domain-containing protein</fullName>
    </recommendedName>
</protein>
<dbReference type="STRING" id="554065.E1Z296"/>
<dbReference type="OrthoDB" id="416096at2759"/>
<evidence type="ECO:0000313" key="3">
    <source>
        <dbReference type="Proteomes" id="UP000008141"/>
    </source>
</evidence>
<dbReference type="AlphaFoldDB" id="E1Z296"/>
<dbReference type="Proteomes" id="UP000008141">
    <property type="component" value="Unassembled WGS sequence"/>
</dbReference>
<accession>E1Z296</accession>
<gene>
    <name evidence="2" type="ORF">CHLNCDRAFT_133062</name>
</gene>
<reference evidence="2 3" key="1">
    <citation type="journal article" date="2010" name="Plant Cell">
        <title>The Chlorella variabilis NC64A genome reveals adaptation to photosymbiosis, coevolution with viruses, and cryptic sex.</title>
        <authorList>
            <person name="Blanc G."/>
            <person name="Duncan G."/>
            <person name="Agarkova I."/>
            <person name="Borodovsky M."/>
            <person name="Gurnon J."/>
            <person name="Kuo A."/>
            <person name="Lindquist E."/>
            <person name="Lucas S."/>
            <person name="Pangilinan J."/>
            <person name="Polle J."/>
            <person name="Salamov A."/>
            <person name="Terry A."/>
            <person name="Yamada T."/>
            <person name="Dunigan D.D."/>
            <person name="Grigoriev I.V."/>
            <person name="Claverie J.M."/>
            <person name="Van Etten J.L."/>
        </authorList>
    </citation>
    <scope>NUCLEOTIDE SEQUENCE [LARGE SCALE GENOMIC DNA]</scope>
    <source>
        <strain evidence="2 3">NC64A</strain>
    </source>
</reference>
<dbReference type="GO" id="GO:0005506">
    <property type="term" value="F:iron ion binding"/>
    <property type="evidence" value="ECO:0007669"/>
    <property type="project" value="InterPro"/>
</dbReference>
<name>E1Z296_CHLVA</name>
<dbReference type="Pfam" id="PF13225">
    <property type="entry name" value="D27-like_C"/>
    <property type="match status" value="1"/>
</dbReference>
<dbReference type="RefSeq" id="XP_005852063.1">
    <property type="nucleotide sequence ID" value="XM_005852001.1"/>
</dbReference>
<dbReference type="KEGG" id="cvr:CHLNCDRAFT_133062"/>
<dbReference type="eggNOG" id="ENOG502SP5R">
    <property type="taxonomic scope" value="Eukaryota"/>
</dbReference>